<dbReference type="Proteomes" id="UP001597418">
    <property type="component" value="Unassembled WGS sequence"/>
</dbReference>
<evidence type="ECO:0000259" key="1">
    <source>
        <dbReference type="Pfam" id="PF13454"/>
    </source>
</evidence>
<organism evidence="2 3">
    <name type="scientific">Sphingobacterium populi</name>
    <dbReference type="NCBI Taxonomy" id="1812824"/>
    <lineage>
        <taxon>Bacteria</taxon>
        <taxon>Pseudomonadati</taxon>
        <taxon>Bacteroidota</taxon>
        <taxon>Sphingobacteriia</taxon>
        <taxon>Sphingobacteriales</taxon>
        <taxon>Sphingobacteriaceae</taxon>
        <taxon>Sphingobacterium</taxon>
    </lineage>
</organism>
<proteinExistence type="predicted"/>
<dbReference type="InterPro" id="IPR036188">
    <property type="entry name" value="FAD/NAD-bd_sf"/>
</dbReference>
<protein>
    <submittedName>
        <fullName evidence="2">FAD/NAD(P)-binding protein</fullName>
    </submittedName>
</protein>
<dbReference type="RefSeq" id="WP_066751139.1">
    <property type="nucleotide sequence ID" value="NZ_JBHUMB010000014.1"/>
</dbReference>
<dbReference type="SUPFAM" id="SSF51905">
    <property type="entry name" value="FAD/NAD(P)-binding domain"/>
    <property type="match status" value="1"/>
</dbReference>
<dbReference type="PANTHER" id="PTHR40254:SF1">
    <property type="entry name" value="BLR0577 PROTEIN"/>
    <property type="match status" value="1"/>
</dbReference>
<gene>
    <name evidence="2" type="ORF">ACFSQ6_12385</name>
</gene>
<dbReference type="Gene3D" id="3.50.50.60">
    <property type="entry name" value="FAD/NAD(P)-binding domain"/>
    <property type="match status" value="1"/>
</dbReference>
<comment type="caution">
    <text evidence="2">The sequence shown here is derived from an EMBL/GenBank/DDBJ whole genome shotgun (WGS) entry which is preliminary data.</text>
</comment>
<dbReference type="EMBL" id="JBHUMB010000014">
    <property type="protein sequence ID" value="MFD2744188.1"/>
    <property type="molecule type" value="Genomic_DNA"/>
</dbReference>
<name>A0ABW5UFL6_9SPHI</name>
<feature type="domain" description="FAD-dependent urate hydroxylase HpyO/Asp monooxygenase CreE-like FAD/NAD(P)-binding" evidence="1">
    <location>
        <begin position="43"/>
        <end position="206"/>
    </location>
</feature>
<keyword evidence="3" id="KW-1185">Reference proteome</keyword>
<dbReference type="Pfam" id="PF13454">
    <property type="entry name" value="NAD_binding_9"/>
    <property type="match status" value="1"/>
</dbReference>
<reference evidence="3" key="1">
    <citation type="journal article" date="2019" name="Int. J. Syst. Evol. Microbiol.">
        <title>The Global Catalogue of Microorganisms (GCM) 10K type strain sequencing project: providing services to taxonomists for standard genome sequencing and annotation.</title>
        <authorList>
            <consortium name="The Broad Institute Genomics Platform"/>
            <consortium name="The Broad Institute Genome Sequencing Center for Infectious Disease"/>
            <person name="Wu L."/>
            <person name="Ma J."/>
        </authorList>
    </citation>
    <scope>NUCLEOTIDE SEQUENCE [LARGE SCALE GENOMIC DNA]</scope>
    <source>
        <strain evidence="3">KCTC 42247</strain>
    </source>
</reference>
<dbReference type="InterPro" id="IPR052189">
    <property type="entry name" value="L-asp_N-monooxygenase_NS-form"/>
</dbReference>
<accession>A0ABW5UFL6</accession>
<dbReference type="InterPro" id="IPR038732">
    <property type="entry name" value="HpyO/CreE_NAD-binding"/>
</dbReference>
<dbReference type="PANTHER" id="PTHR40254">
    <property type="entry name" value="BLR0577 PROTEIN"/>
    <property type="match status" value="1"/>
</dbReference>
<evidence type="ECO:0000313" key="3">
    <source>
        <dbReference type="Proteomes" id="UP001597418"/>
    </source>
</evidence>
<evidence type="ECO:0000313" key="2">
    <source>
        <dbReference type="EMBL" id="MFD2744188.1"/>
    </source>
</evidence>
<sequence length="612" mass="69368">MIWEKKHLSEEVLLTTRFISDMITTINDVNCNPATHPPKKIGIVGGGPKGMYALERILYTVRQSDNSTPIQIVWFNESQHFGSGNNYCVTQPDNLLINYCIGNIDAWLRDDRQEQMIEQLSLTNWIKKYQYTNLPVSPTDFASRALVGVYLQHVLKQLLLSLPAQVSLSMIVGSVHDIRYKEKFTVLIKDGEEVENLDYLLLATGHCYQNVPPFTTKAGHAPKEYLPSAYPIHHLNSIPKSMPVAILGLGLTFIDICLQLTEGRGGVFTPNGEYKPSGNEPVLLPFSRSNLPIHPRGPIYGQKRYKVREYTEQALRNLATYGVERQIDFEKEVLPILHAEIQYAYYSTMLKSKEEEQVRSYINNLAVEDRFTLDHLLFPKVSDNKNRDQATNEYIDECVNRAEEGELHNPYMAAAAVWRELTPLLGDLYNFGGFTPASHEYLDKQIWSACCRTSFGPPIANMRKISALAKAGIIQFSIPPQSKISYDSANNQFVIGNEQEQFNASYLIDGRIARSEIVRQNSPLYNRLVNRGLVQVFENGTYRPGCIAIDQDGRTQSSIADQEIPLYFYGTPTEGILFDNDSLSRVRNNLASSWAQRIIQLIHADDILAHHE</sequence>